<evidence type="ECO:0000256" key="7">
    <source>
        <dbReference type="HAMAP-Rule" id="MF_00092"/>
    </source>
</evidence>
<dbReference type="PANTHER" id="PTHR48466">
    <property type="entry name" value="OS10G0509000 PROTEIN-RELATED"/>
    <property type="match status" value="1"/>
</dbReference>
<evidence type="ECO:0000259" key="9">
    <source>
        <dbReference type="PROSITE" id="PS50828"/>
    </source>
</evidence>
<comment type="function">
    <text evidence="7">Endonuclease that is involved in the suppression of homologous recombination and thus may have a key role in the control of bacterial genetic diversity.</text>
</comment>
<keyword evidence="4 7" id="KW-0067">ATP-binding</keyword>
<dbReference type="InterPro" id="IPR007696">
    <property type="entry name" value="DNA_mismatch_repair_MutS_core"/>
</dbReference>
<dbReference type="InterPro" id="IPR036187">
    <property type="entry name" value="DNA_mismatch_repair_MutS_sf"/>
</dbReference>
<dbReference type="GO" id="GO:0006298">
    <property type="term" value="P:mismatch repair"/>
    <property type="evidence" value="ECO:0007669"/>
    <property type="project" value="InterPro"/>
</dbReference>
<feature type="coiled-coil region" evidence="8">
    <location>
        <begin position="522"/>
        <end position="614"/>
    </location>
</feature>
<dbReference type="GO" id="GO:0019843">
    <property type="term" value="F:rRNA binding"/>
    <property type="evidence" value="ECO:0007669"/>
    <property type="project" value="UniProtKB-UniRule"/>
</dbReference>
<dbReference type="FunFam" id="3.40.50.300:FF:000830">
    <property type="entry name" value="Endonuclease MutS2"/>
    <property type="match status" value="1"/>
</dbReference>
<feature type="domain" description="Smr" evidence="9">
    <location>
        <begin position="737"/>
        <end position="811"/>
    </location>
</feature>
<evidence type="ECO:0000256" key="2">
    <source>
        <dbReference type="ARBA" id="ARBA00022741"/>
    </source>
</evidence>
<dbReference type="InterPro" id="IPR036063">
    <property type="entry name" value="Smr_dom_sf"/>
</dbReference>
<dbReference type="PROSITE" id="PS00486">
    <property type="entry name" value="DNA_MISMATCH_REPAIR_2"/>
    <property type="match status" value="1"/>
</dbReference>
<evidence type="ECO:0000256" key="8">
    <source>
        <dbReference type="SAM" id="Coils"/>
    </source>
</evidence>
<dbReference type="Pfam" id="PF00488">
    <property type="entry name" value="MutS_V"/>
    <property type="match status" value="1"/>
</dbReference>
<dbReference type="GO" id="GO:0140664">
    <property type="term" value="F:ATP-dependent DNA damage sensor activity"/>
    <property type="evidence" value="ECO:0007669"/>
    <property type="project" value="InterPro"/>
</dbReference>
<keyword evidence="2 7" id="KW-0547">Nucleotide-binding</keyword>
<dbReference type="InterPro" id="IPR002625">
    <property type="entry name" value="Smr_dom"/>
</dbReference>
<dbReference type="Gene3D" id="3.30.1370.110">
    <property type="match status" value="1"/>
</dbReference>
<dbReference type="InterPro" id="IPR045076">
    <property type="entry name" value="MutS"/>
</dbReference>
<dbReference type="InterPro" id="IPR005747">
    <property type="entry name" value="MutS2"/>
</dbReference>
<dbReference type="PIRSF" id="PIRSF005814">
    <property type="entry name" value="MutS_YshD"/>
    <property type="match status" value="1"/>
</dbReference>
<keyword evidence="8" id="KW-0175">Coiled coil</keyword>
<accession>A0A7V4FGB2</accession>
<feature type="coiled-coil region" evidence="8">
    <location>
        <begin position="168"/>
        <end position="206"/>
    </location>
</feature>
<evidence type="ECO:0000256" key="3">
    <source>
        <dbReference type="ARBA" id="ARBA00022801"/>
    </source>
</evidence>
<comment type="caution">
    <text evidence="10">The sequence shown here is derived from an EMBL/GenBank/DDBJ whole genome shotgun (WGS) entry which is preliminary data.</text>
</comment>
<evidence type="ECO:0000256" key="4">
    <source>
        <dbReference type="ARBA" id="ARBA00022840"/>
    </source>
</evidence>
<dbReference type="InterPro" id="IPR027417">
    <property type="entry name" value="P-loop_NTPase"/>
</dbReference>
<gene>
    <name evidence="7" type="primary">mutS2</name>
    <name evidence="7" type="synonym">rqcU</name>
    <name evidence="10" type="ORF">ENU12_02500</name>
</gene>
<dbReference type="GO" id="GO:0005524">
    <property type="term" value="F:ATP binding"/>
    <property type="evidence" value="ECO:0007669"/>
    <property type="project" value="UniProtKB-UniRule"/>
</dbReference>
<dbReference type="GO" id="GO:0016887">
    <property type="term" value="F:ATP hydrolysis activity"/>
    <property type="evidence" value="ECO:0007669"/>
    <property type="project" value="InterPro"/>
</dbReference>
<keyword evidence="7 10" id="KW-0255">Endonuclease</keyword>
<dbReference type="EMBL" id="DTBH01000058">
    <property type="protein sequence ID" value="HGQ76796.1"/>
    <property type="molecule type" value="Genomic_DNA"/>
</dbReference>
<feature type="binding site" evidence="7">
    <location>
        <begin position="353"/>
        <end position="360"/>
    </location>
    <ligand>
        <name>ATP</name>
        <dbReference type="ChEBI" id="CHEBI:30616"/>
    </ligand>
</feature>
<sequence length="811" mass="92505">MEELRKNLHNDTDDKDTNEEEKLEYLEFLKKKIEYHLILEKYKNLCYSSLGKEYLDSLHPYNVDAQQELSYVAELCDFVRANGYPSSDAFIDVRHILQKVADGLLVDGEEFILLLRFLIGVKSLKEIFKTQRLLTLQNSVTNLVLKIGNYDEIIERIKQVIDENGKIKDSASLLLKNIRNEYAETLREIRKRVERFISQHQNLLQEATYTIKNDRYVLPIKANERGRLKGIVHGSSSSGSTLYFEPEELIPLNDKLRILTEEEAKEVARILRELTSKVFDRLQSLLGDIEVLKRLDGLFAKTRYVIEKGAQIIIPGGNYLKLSKAKHPLIPEDKVVPIDIELPTDKLGIVITGPNTGGKTVSLKTIALSIILARSGFPVLAGESSRIPDYDVYVDIGDSQNILENLSTFSGHIVNIVRALKLADENSIVLIDELGSGTDPYEGSAIALGIIEELIARRVKFIVTTHLTPVKLYSMSHDKLITASMEFDPETLSPKYRILMNIPGASHAFEIAQKYGLDESILQRAKEHLDEEHVRIDELIKSLNKHISELEERKRELENTLREYQRQKREFEEKYKLLKIKKMEEFDRELREVYKDIQKAKRDLQITLQSKNTESEQLIKKRLKEIEGEVKHIEEVQEKLGKVFYETALSEEEKTIGFGDYVKLIDGTAVGKVVDVKGSKVIVDFNGIKLEVKPEKLKRVATQTVVTSGSSQSKTEITNEKRIPTKVYSSPLTKNEIDVRGMTVEEAVEKIDEFIDQLLMSDFTTGYIIHGKGTGKLATGIWSYLRHDKRIKNYRFGRPAEGGVGVTVIEI</sequence>
<evidence type="ECO:0000256" key="5">
    <source>
        <dbReference type="ARBA" id="ARBA00022884"/>
    </source>
</evidence>
<dbReference type="GO" id="GO:0030983">
    <property type="term" value="F:mismatched DNA binding"/>
    <property type="evidence" value="ECO:0007669"/>
    <property type="project" value="InterPro"/>
</dbReference>
<dbReference type="SMART" id="SM00463">
    <property type="entry name" value="SMR"/>
    <property type="match status" value="1"/>
</dbReference>
<dbReference type="AlphaFoldDB" id="A0A7V4FGB2"/>
<keyword evidence="7" id="KW-0540">Nuclease</keyword>
<dbReference type="GO" id="GO:0004519">
    <property type="term" value="F:endonuclease activity"/>
    <property type="evidence" value="ECO:0007669"/>
    <property type="project" value="UniProtKB-UniRule"/>
</dbReference>
<evidence type="ECO:0000256" key="1">
    <source>
        <dbReference type="ARBA" id="ARBA00022730"/>
    </source>
</evidence>
<evidence type="ECO:0000256" key="6">
    <source>
        <dbReference type="ARBA" id="ARBA00023125"/>
    </source>
</evidence>
<dbReference type="SUPFAM" id="SSF48334">
    <property type="entry name" value="DNA repair protein MutS, domain III"/>
    <property type="match status" value="1"/>
</dbReference>
<dbReference type="InterPro" id="IPR000432">
    <property type="entry name" value="DNA_mismatch_repair_MutS_C"/>
</dbReference>
<name>A0A7V4FGB2_FERPE</name>
<dbReference type="NCBIfam" id="TIGR01069">
    <property type="entry name" value="mutS2"/>
    <property type="match status" value="1"/>
</dbReference>
<comment type="function">
    <text evidence="7">Acts as a ribosome collision sensor, splitting the ribosome into its 2 subunits. Detects stalled/collided 70S ribosomes which it binds and splits by an ATP-hydrolysis driven conformational change. Acts upstream of the ribosome quality control system (RQC), a ribosome-associated complex that mediates the extraction of incompletely synthesized nascent chains from stalled ribosomes and their subsequent degradation. Probably generates substrates for RQC.</text>
</comment>
<dbReference type="GO" id="GO:0072344">
    <property type="term" value="P:rescue of stalled ribosome"/>
    <property type="evidence" value="ECO:0007669"/>
    <property type="project" value="UniProtKB-UniRule"/>
</dbReference>
<dbReference type="Gene3D" id="3.40.50.300">
    <property type="entry name" value="P-loop containing nucleotide triphosphate hydrolases"/>
    <property type="match status" value="1"/>
</dbReference>
<dbReference type="PANTHER" id="PTHR48466:SF2">
    <property type="entry name" value="OS10G0509000 PROTEIN"/>
    <property type="match status" value="1"/>
</dbReference>
<protein>
    <recommendedName>
        <fullName evidence="7">Endonuclease MutS2</fullName>
        <ecNumber evidence="7">3.1.-.-</ecNumber>
    </recommendedName>
    <alternativeName>
        <fullName evidence="7">Ribosome-associated protein quality control-upstream factor</fullName>
        <shortName evidence="7">RQC-upstream factor</shortName>
        <shortName evidence="7">RqcU</shortName>
        <ecNumber evidence="7">3.6.4.-</ecNumber>
    </alternativeName>
</protein>
<keyword evidence="3 7" id="KW-0378">Hydrolase</keyword>
<dbReference type="HAMAP" id="MF_00092">
    <property type="entry name" value="MutS2"/>
    <property type="match status" value="1"/>
</dbReference>
<dbReference type="EC" id="3.1.-.-" evidence="7"/>
<dbReference type="GO" id="GO:0045910">
    <property type="term" value="P:negative regulation of DNA recombination"/>
    <property type="evidence" value="ECO:0007669"/>
    <property type="project" value="InterPro"/>
</dbReference>
<dbReference type="SMART" id="SM00533">
    <property type="entry name" value="MUTSd"/>
    <property type="match status" value="1"/>
</dbReference>
<proteinExistence type="inferred from homology"/>
<evidence type="ECO:0000313" key="10">
    <source>
        <dbReference type="EMBL" id="HGQ76796.1"/>
    </source>
</evidence>
<keyword evidence="5 7" id="KW-0694">RNA-binding</keyword>
<dbReference type="Pfam" id="PF01713">
    <property type="entry name" value="Smr"/>
    <property type="match status" value="1"/>
</dbReference>
<dbReference type="EC" id="3.6.4.-" evidence="7"/>
<dbReference type="SUPFAM" id="SSF160443">
    <property type="entry name" value="SMR domain-like"/>
    <property type="match status" value="1"/>
</dbReference>
<dbReference type="PROSITE" id="PS50828">
    <property type="entry name" value="SMR"/>
    <property type="match status" value="1"/>
</dbReference>
<organism evidence="10">
    <name type="scientific">Fervidobacterium pennivorans</name>
    <dbReference type="NCBI Taxonomy" id="93466"/>
    <lineage>
        <taxon>Bacteria</taxon>
        <taxon>Thermotogati</taxon>
        <taxon>Thermotogota</taxon>
        <taxon>Thermotogae</taxon>
        <taxon>Thermotogales</taxon>
        <taxon>Fervidobacteriaceae</taxon>
        <taxon>Fervidobacterium</taxon>
    </lineage>
</organism>
<reference evidence="10" key="1">
    <citation type="journal article" date="2020" name="mSystems">
        <title>Genome- and Community-Level Interaction Insights into Carbon Utilization and Element Cycling Functions of Hydrothermarchaeota in Hydrothermal Sediment.</title>
        <authorList>
            <person name="Zhou Z."/>
            <person name="Liu Y."/>
            <person name="Xu W."/>
            <person name="Pan J."/>
            <person name="Luo Z.H."/>
            <person name="Li M."/>
        </authorList>
    </citation>
    <scope>NUCLEOTIDE SEQUENCE [LARGE SCALE GENOMIC DNA]</scope>
    <source>
        <strain evidence="10">SpSt-640</strain>
    </source>
</reference>
<comment type="similarity">
    <text evidence="7">Belongs to the DNA mismatch repair MutS family. MutS2 subfamily.</text>
</comment>
<comment type="subunit">
    <text evidence="7">Homodimer. Binds to stalled ribosomes, contacting rRNA.</text>
</comment>
<dbReference type="SMART" id="SM00534">
    <property type="entry name" value="MUTSac"/>
    <property type="match status" value="1"/>
</dbReference>
<dbReference type="SUPFAM" id="SSF52540">
    <property type="entry name" value="P-loop containing nucleoside triphosphate hydrolases"/>
    <property type="match status" value="1"/>
</dbReference>
<keyword evidence="6 7" id="KW-0238">DNA-binding</keyword>
<dbReference type="GO" id="GO:0043023">
    <property type="term" value="F:ribosomal large subunit binding"/>
    <property type="evidence" value="ECO:0007669"/>
    <property type="project" value="UniProtKB-UniRule"/>
</dbReference>
<keyword evidence="1 7" id="KW-0699">rRNA-binding</keyword>